<name>A0A922MHT8_SPOEX</name>
<sequence length="69" mass="8139">MILKPSNGEVGSEKMESLSDRILRFRPDTLLEVRKELNLDKPGRMNEAIDILEDWVQKQPHFAKKDFRE</sequence>
<gene>
    <name evidence="1" type="ORF">HF086_016286</name>
</gene>
<dbReference type="AlphaFoldDB" id="A0A922MHT8"/>
<organism evidence="1 2">
    <name type="scientific">Spodoptera exigua</name>
    <name type="common">Beet armyworm</name>
    <name type="synonym">Noctua fulgens</name>
    <dbReference type="NCBI Taxonomy" id="7107"/>
    <lineage>
        <taxon>Eukaryota</taxon>
        <taxon>Metazoa</taxon>
        <taxon>Ecdysozoa</taxon>
        <taxon>Arthropoda</taxon>
        <taxon>Hexapoda</taxon>
        <taxon>Insecta</taxon>
        <taxon>Pterygota</taxon>
        <taxon>Neoptera</taxon>
        <taxon>Endopterygota</taxon>
        <taxon>Lepidoptera</taxon>
        <taxon>Glossata</taxon>
        <taxon>Ditrysia</taxon>
        <taxon>Noctuoidea</taxon>
        <taxon>Noctuidae</taxon>
        <taxon>Amphipyrinae</taxon>
        <taxon>Spodoptera</taxon>
    </lineage>
</organism>
<comment type="caution">
    <text evidence="1">The sequence shown here is derived from an EMBL/GenBank/DDBJ whole genome shotgun (WGS) entry which is preliminary data.</text>
</comment>
<protein>
    <submittedName>
        <fullName evidence="1">Uncharacterized protein</fullName>
    </submittedName>
</protein>
<evidence type="ECO:0000313" key="1">
    <source>
        <dbReference type="EMBL" id="KAH9637004.1"/>
    </source>
</evidence>
<evidence type="ECO:0000313" key="2">
    <source>
        <dbReference type="Proteomes" id="UP000814243"/>
    </source>
</evidence>
<dbReference type="EMBL" id="JACEFF010000457">
    <property type="protein sequence ID" value="KAH9637004.1"/>
    <property type="molecule type" value="Genomic_DNA"/>
</dbReference>
<proteinExistence type="predicted"/>
<reference evidence="1" key="1">
    <citation type="journal article" date="2021" name="G3 (Bethesda)">
        <title>Genome and transcriptome analysis of the beet armyworm Spodoptera exigua reveals targets for pest control. .</title>
        <authorList>
            <person name="Simon S."/>
            <person name="Breeschoten T."/>
            <person name="Jansen H.J."/>
            <person name="Dirks R.P."/>
            <person name="Schranz M.E."/>
            <person name="Ros V.I.D."/>
        </authorList>
    </citation>
    <scope>NUCLEOTIDE SEQUENCE</scope>
    <source>
        <strain evidence="1">TB_SE_WUR_2020</strain>
    </source>
</reference>
<accession>A0A922MHT8</accession>
<dbReference type="Proteomes" id="UP000814243">
    <property type="component" value="Unassembled WGS sequence"/>
</dbReference>